<feature type="domain" description="PKD" evidence="2">
    <location>
        <begin position="1703"/>
        <end position="1785"/>
    </location>
</feature>
<feature type="transmembrane region" description="Helical" evidence="1">
    <location>
        <begin position="12"/>
        <end position="32"/>
    </location>
</feature>
<dbReference type="Pfam" id="PF14200">
    <property type="entry name" value="RicinB_lectin_2"/>
    <property type="match status" value="2"/>
</dbReference>
<dbReference type="PANTHER" id="PTHR46182:SF2">
    <property type="entry name" value="FI19480P1"/>
    <property type="match status" value="1"/>
</dbReference>
<comment type="caution">
    <text evidence="3">The sequence shown here is derived from an EMBL/GenBank/DDBJ whole genome shotgun (WGS) entry which is preliminary data.</text>
</comment>
<dbReference type="SUPFAM" id="SSF49299">
    <property type="entry name" value="PKD domain"/>
    <property type="match status" value="8"/>
</dbReference>
<accession>A0A4V3ERF4</accession>
<dbReference type="InterPro" id="IPR011041">
    <property type="entry name" value="Quinoprot_gluc/sorb_DH_b-prop"/>
</dbReference>
<dbReference type="Pfam" id="PF07995">
    <property type="entry name" value="GSDH"/>
    <property type="match status" value="2"/>
</dbReference>
<dbReference type="InterPro" id="IPR012938">
    <property type="entry name" value="Glc/Sorbosone_DH"/>
</dbReference>
<keyword evidence="1" id="KW-0472">Membrane</keyword>
<dbReference type="FunFam" id="2.60.40.10:FF:000270">
    <property type="entry name" value="Cell surface protein"/>
    <property type="match status" value="1"/>
</dbReference>
<dbReference type="InterPro" id="IPR013783">
    <property type="entry name" value="Ig-like_fold"/>
</dbReference>
<dbReference type="Proteomes" id="UP000294749">
    <property type="component" value="Unassembled WGS sequence"/>
</dbReference>
<dbReference type="PANTHER" id="PTHR46182">
    <property type="entry name" value="FI19480P1"/>
    <property type="match status" value="1"/>
</dbReference>
<feature type="domain" description="PKD" evidence="2">
    <location>
        <begin position="2140"/>
        <end position="2207"/>
    </location>
</feature>
<dbReference type="SUPFAM" id="SSF50952">
    <property type="entry name" value="Soluble quinoprotein glucose dehydrogenase"/>
    <property type="match status" value="1"/>
</dbReference>
<dbReference type="RefSeq" id="WP_166638555.1">
    <property type="nucleotide sequence ID" value="NZ_SOAY01000011.1"/>
</dbReference>
<keyword evidence="4" id="KW-1185">Reference proteome</keyword>
<dbReference type="Gene3D" id="2.80.10.50">
    <property type="match status" value="3"/>
</dbReference>
<dbReference type="CDD" id="cd00161">
    <property type="entry name" value="beta-trefoil_Ricin-like"/>
    <property type="match status" value="3"/>
</dbReference>
<dbReference type="Gene3D" id="2.60.40.10">
    <property type="entry name" value="Immunoglobulins"/>
    <property type="match status" value="8"/>
</dbReference>
<dbReference type="Pfam" id="PF18911">
    <property type="entry name" value="PKD_4"/>
    <property type="match status" value="8"/>
</dbReference>
<dbReference type="InterPro" id="IPR029865">
    <property type="entry name" value="KIAA0319-like"/>
</dbReference>
<dbReference type="SUPFAM" id="SSF50370">
    <property type="entry name" value="Ricin B-like lectins"/>
    <property type="match status" value="4"/>
</dbReference>
<protein>
    <submittedName>
        <fullName evidence="3">PKD repeat protein</fullName>
    </submittedName>
</protein>
<evidence type="ECO:0000313" key="4">
    <source>
        <dbReference type="Proteomes" id="UP000294749"/>
    </source>
</evidence>
<keyword evidence="1" id="KW-1133">Transmembrane helix</keyword>
<evidence type="ECO:0000259" key="2">
    <source>
        <dbReference type="PROSITE" id="PS50093"/>
    </source>
</evidence>
<dbReference type="InterPro" id="IPR022409">
    <property type="entry name" value="PKD/Chitinase_dom"/>
</dbReference>
<dbReference type="InterPro" id="IPR035986">
    <property type="entry name" value="PKD_dom_sf"/>
</dbReference>
<dbReference type="GO" id="GO:0031410">
    <property type="term" value="C:cytoplasmic vesicle"/>
    <property type="evidence" value="ECO:0007669"/>
    <property type="project" value="TreeGrafter"/>
</dbReference>
<evidence type="ECO:0000256" key="1">
    <source>
        <dbReference type="SAM" id="Phobius"/>
    </source>
</evidence>
<feature type="domain" description="PKD" evidence="2">
    <location>
        <begin position="1876"/>
        <end position="1956"/>
    </location>
</feature>
<evidence type="ECO:0000313" key="3">
    <source>
        <dbReference type="EMBL" id="TDT44738.1"/>
    </source>
</evidence>
<gene>
    <name evidence="3" type="ORF">CLV90_1815</name>
</gene>
<dbReference type="InterPro" id="IPR035992">
    <property type="entry name" value="Ricin_B-like_lectins"/>
</dbReference>
<dbReference type="GO" id="GO:0016020">
    <property type="term" value="C:membrane"/>
    <property type="evidence" value="ECO:0007669"/>
    <property type="project" value="TreeGrafter"/>
</dbReference>
<feature type="domain" description="PKD" evidence="2">
    <location>
        <begin position="2052"/>
        <end position="2137"/>
    </location>
</feature>
<dbReference type="SMART" id="SM00089">
    <property type="entry name" value="PKD"/>
    <property type="match status" value="8"/>
</dbReference>
<feature type="domain" description="PKD" evidence="2">
    <location>
        <begin position="1530"/>
        <end position="1617"/>
    </location>
</feature>
<dbReference type="PROSITE" id="PS50093">
    <property type="entry name" value="PKD"/>
    <property type="match status" value="8"/>
</dbReference>
<reference evidence="3 4" key="1">
    <citation type="submission" date="2019-03" db="EMBL/GenBank/DDBJ databases">
        <title>Genomic Encyclopedia of Archaeal and Bacterial Type Strains, Phase II (KMG-II): from individual species to whole genera.</title>
        <authorList>
            <person name="Goeker M."/>
        </authorList>
    </citation>
    <scope>NUCLEOTIDE SEQUENCE [LARGE SCALE GENOMIC DNA]</scope>
    <source>
        <strain evidence="3 4">DSM 25233</strain>
    </source>
</reference>
<proteinExistence type="predicted"/>
<organism evidence="3 4">
    <name type="scientific">Maribacter spongiicola</name>
    <dbReference type="NCBI Taxonomy" id="1206753"/>
    <lineage>
        <taxon>Bacteria</taxon>
        <taxon>Pseudomonadati</taxon>
        <taxon>Bacteroidota</taxon>
        <taxon>Flavobacteriia</taxon>
        <taxon>Flavobacteriales</taxon>
        <taxon>Flavobacteriaceae</taxon>
        <taxon>Maribacter</taxon>
    </lineage>
</organism>
<feature type="domain" description="PKD" evidence="2">
    <location>
        <begin position="1616"/>
        <end position="1699"/>
    </location>
</feature>
<name>A0A4V3ERF4_9FLAO</name>
<dbReference type="InterPro" id="IPR011042">
    <property type="entry name" value="6-blade_b-propeller_TolB-like"/>
</dbReference>
<sequence>MKRNYLLNLNTIKQSALVIGITGFVFMALSFGPTFMGPGLSIVDVESFDIEVNTNFPVSGVGAPAFAPAFPNLQFDSPITFNPVPNDNKIVVGQLNGEIYWIDDNNNAAQENLIVNWSAEIGDRNEGAVWDGGFLGLAIHPDFGVDNTKNFFFVYYTTNAANNALGNSQGFSCGKEDFSGNYLLLERFEVDPATMLLVPGSREIMIRRELYNTTHRGGGMTFGPDNYLYLTTGDQASYSPAQDIANNLDGGVLRLDVDMIGGTVSHPPKRFLQDPGVGNTNTGTPGFLASEGLETSGEFYFIPNDNPFNVPLTDVTSPVFEEYYTIGHRSPHRLTMDTATGDLYIGEVGESTHEEINVLRNVPETAGNNYGWPLWEGNAPHTRNCGLTQLYNNAPHEGPLTDFVRDQAGSIIGGYVYNGSIAQYQGRYIAADYLTNQLFAINTQGGSKESLGVGPGQVISFGQDTSGELYMLTLGAGGDSGIFRLTESSTLPAPALLSDTGVFNTGALNDFSDIQELSTTSGFVPYEMIESFWSDGALKRRWIGVPNDGTHNTPAEQVEWTENGIWNFPDGSVIIKHFDFPIDEAATPTTRKIETRFSIKADNGEFYFLTYKWRADESDAELVDMRIGDTATINVTRGGVPDTVDWLYPSNAQCIQCHSPALGGTLGLRTRNLNSNYDYSTHDPDGEVGNQLVTLSEMGILNVNITDSDTPGYLTHIAIDDLNGSTDEKARSYLDNNCAYCHQPATGNGSEIDLRLINTLAQTAMLTATGNNIPGEPTINRIVVPGDAANSQLYHRANSLTAGVKMPPVSKGIVDAEGVALLQLWINGLQEPADVPALGTYRLVNFETKGTLGVADGENQLGANAVEQGYQGLDYQHWVLENASTTNFYRFTPVFSARYLDVNGRPADADFQENVWIWNNDPNTFAQQWEIIPDDIIDGIQTYFIISRVNGDYLTLESNGNVAVLTYDLNNINRFRWQFETPSATPLTFGLELSKTVVVTNEGGLADNFNVSLSDAPASDVVIDITQTGEVDEFVVAPATLIFTATNWATPQVVTVTGQDDADDDCVQYFGIGVVVNSALSDANYAGFSKSLEGYNEDDEGSLACPPTSGIYRLVNVGNNQSMEVAAAGLAWRDNIETGLYEGASHEQFELIFRGDGLYALVAQNSGLAIDVQGGVTTPNTNVWQYDYAENTNNLAQLWRIVGDGTGQFSIISERGGHYLGVSTGTNNVYVNINDGSDRYKWRFEDISQLSNAGVNITPELVYTDEDGDTDSFDVVLSSAPTGDVNIGINVLMNADEINLDITQLVFTTTNWDTPQTVTVTGLDDLDADGVQEFEIEAVVVAPFNDATYIAGVGTTISGFNYDNDGGDNGAPRPGIYQLRNSGNGENLMPIAGANVWQTNMVTGEYLNEEYQHFELVAAINGLYRLKLVVPDPTRGDLYLDKQGGPSNPNTNIWSYPSLSPDPNFAQLWDIVEAGDGSYYIISAIANANFTNNTYLRAEDASGTEGNVSIATDDTTDFFKWQFLGTGFAPVAISSADVLTGNEDLTVQFSSAGSTDDKNDIVSYLWDFGNGDTSNEANPEYTFEDGGSYNVILTIEDGDGYTDVADTIIIDVNGAPVAVASSDLNGGEATIDISFTGDLSTDDVGIASYLWTFEPGETSAVANPVYTFTTVGVYNVTLTVTDAGGLEDTTTLEITITAPNQAPVAVASSNVTGGIVPLEVEFTGDQSTDDVGVETYLWTFEPGETSADANPTYTFNDIGVYTVELTVTDIEGLESTTTIDITVTADNQAPVAVASSNVITGDAPLEVQFTGNQSTDDVGVVSYLWTFELGETSIEANPTYIFATEGTYTVTMVVTDAGGLEDATTVEIIVNADQTPVAVASASVTQGDAPLEVQFTGDQSAGVNDIVSYAWDFGNGDTSTEANPTYTYNTPGMFIATLIVTDSEGLTGTSTIEITVNGVVGDNPTAVASADVTSGDAPLDVQFTGDQSTGVNDIVSYAWNFGNGVTSTEANPTYTYNTPGTYNATLIVTDSEGLTGTSTIEITVGGVAVDNPTAVASADITSGEAPLVVSFIGDQSTGVNDIVSYAWDFGDGETSTDANPTYVYNTPGTFVATLIVTDSEGLTGTSTVEITVTGGVNLAPIAVISSSVEIGEALVEIIFTGDQSSDDTEIVSYAWNFGDGSTSDEVNPVHTFAEPGTYTITLIVIDNGDLVGETSIALQVLDEKTVLENDDFEVVLSPNPSVDFVEVSFSGDFNMDDVIGLMIHDMSGRLIRRYMPEEIADDNKFRISTAIFNNEVYVITLVMNSQEPISKRLVINK</sequence>
<dbReference type="CDD" id="cd00146">
    <property type="entry name" value="PKD"/>
    <property type="match status" value="8"/>
</dbReference>
<dbReference type="InterPro" id="IPR000601">
    <property type="entry name" value="PKD_dom"/>
</dbReference>
<dbReference type="EMBL" id="SOAY01000011">
    <property type="protein sequence ID" value="TDT44738.1"/>
    <property type="molecule type" value="Genomic_DNA"/>
</dbReference>
<keyword evidence="1" id="KW-0812">Transmembrane</keyword>
<feature type="domain" description="PKD" evidence="2">
    <location>
        <begin position="1964"/>
        <end position="2044"/>
    </location>
</feature>
<dbReference type="Gene3D" id="2.120.10.30">
    <property type="entry name" value="TolB, C-terminal domain"/>
    <property type="match status" value="1"/>
</dbReference>
<dbReference type="InterPro" id="IPR000772">
    <property type="entry name" value="Ricin_B_lectin"/>
</dbReference>
<feature type="domain" description="PKD" evidence="2">
    <location>
        <begin position="1790"/>
        <end position="1877"/>
    </location>
</feature>